<keyword evidence="2" id="KW-1185">Reference proteome</keyword>
<evidence type="ECO:0000313" key="2">
    <source>
        <dbReference type="Proteomes" id="UP000254554"/>
    </source>
</evidence>
<reference evidence="1 2" key="1">
    <citation type="submission" date="2018-06" db="EMBL/GenBank/DDBJ databases">
        <authorList>
            <consortium name="Pathogen Informatics"/>
            <person name="Doyle S."/>
        </authorList>
    </citation>
    <scope>NUCLEOTIDE SEQUENCE [LARGE SCALE GENOMIC DNA]</scope>
    <source>
        <strain evidence="1 2">NCTC11370</strain>
    </source>
</reference>
<dbReference type="GeneID" id="93292569"/>
<accession>A0A377G7G5</accession>
<gene>
    <name evidence="1" type="ORF">NCTC11370_00814</name>
</gene>
<dbReference type="Proteomes" id="UP000254554">
    <property type="component" value="Unassembled WGS sequence"/>
</dbReference>
<dbReference type="STRING" id="1094715.GCA_000236165_01607"/>
<dbReference type="OrthoDB" id="5652474at2"/>
<evidence type="ECO:0000313" key="1">
    <source>
        <dbReference type="EMBL" id="STO20755.1"/>
    </source>
</evidence>
<sequence>MDISFLFGFLTGCLATGLGGWQVQKYRTNRKGALAIKNKKILDLDLLFQDYPHFMGLIKNDINNLVYKNVREFFVVDKEALINSSVPRFRYELTPDIMAPLNRLEELGFIEKLKNNCLHYKIEEEFIQQLRKG</sequence>
<dbReference type="AlphaFoldDB" id="A0A377G7G5"/>
<dbReference type="RefSeq" id="WP_010653052.1">
    <property type="nucleotide sequence ID" value="NZ_JAPHOO010000001.1"/>
</dbReference>
<organism evidence="1 2">
    <name type="scientific">Fluoribacter dumoffii</name>
    <dbReference type="NCBI Taxonomy" id="463"/>
    <lineage>
        <taxon>Bacteria</taxon>
        <taxon>Pseudomonadati</taxon>
        <taxon>Pseudomonadota</taxon>
        <taxon>Gammaproteobacteria</taxon>
        <taxon>Legionellales</taxon>
        <taxon>Legionellaceae</taxon>
        <taxon>Fluoribacter</taxon>
    </lineage>
</organism>
<name>A0A377G7G5_9GAMM</name>
<protein>
    <submittedName>
        <fullName evidence="1">Uncharacterized protein</fullName>
    </submittedName>
</protein>
<proteinExistence type="predicted"/>
<dbReference type="EMBL" id="UGGT01000001">
    <property type="protein sequence ID" value="STO20755.1"/>
    <property type="molecule type" value="Genomic_DNA"/>
</dbReference>